<dbReference type="InterPro" id="IPR057702">
    <property type="entry name" value="DUF7942"/>
</dbReference>
<name>A0ABV6T9U9_9ACTN</name>
<comment type="caution">
    <text evidence="2">The sequence shown here is derived from an EMBL/GenBank/DDBJ whole genome shotgun (WGS) entry which is preliminary data.</text>
</comment>
<keyword evidence="1" id="KW-1133">Transmembrane helix</keyword>
<gene>
    <name evidence="2" type="ORF">ACFH04_02230</name>
</gene>
<dbReference type="EMBL" id="JBHMQV010000001">
    <property type="protein sequence ID" value="MFC0842552.1"/>
    <property type="molecule type" value="Genomic_DNA"/>
</dbReference>
<feature type="transmembrane region" description="Helical" evidence="1">
    <location>
        <begin position="74"/>
        <end position="95"/>
    </location>
</feature>
<evidence type="ECO:0000256" key="1">
    <source>
        <dbReference type="SAM" id="Phobius"/>
    </source>
</evidence>
<keyword evidence="1" id="KW-0812">Transmembrane</keyword>
<dbReference type="Pfam" id="PF25637">
    <property type="entry name" value="DUF7942"/>
    <property type="match status" value="1"/>
</dbReference>
<evidence type="ECO:0000313" key="3">
    <source>
        <dbReference type="Proteomes" id="UP001589887"/>
    </source>
</evidence>
<accession>A0ABV6T9U9</accession>
<keyword evidence="1" id="KW-0472">Membrane</keyword>
<feature type="transmembrane region" description="Helical" evidence="1">
    <location>
        <begin position="43"/>
        <end position="62"/>
    </location>
</feature>
<keyword evidence="3" id="KW-1185">Reference proteome</keyword>
<dbReference type="RefSeq" id="WP_190092720.1">
    <property type="nucleotide sequence ID" value="NZ_JBHMQV010000001.1"/>
</dbReference>
<evidence type="ECO:0000313" key="2">
    <source>
        <dbReference type="EMBL" id="MFC0842552.1"/>
    </source>
</evidence>
<feature type="transmembrane region" description="Helical" evidence="1">
    <location>
        <begin position="16"/>
        <end position="36"/>
    </location>
</feature>
<proteinExistence type="predicted"/>
<dbReference type="Proteomes" id="UP001589887">
    <property type="component" value="Unassembled WGS sequence"/>
</dbReference>
<dbReference type="NCBIfam" id="NF046119">
    <property type="entry name" value="memb_SCO4225"/>
    <property type="match status" value="1"/>
</dbReference>
<reference evidence="2 3" key="1">
    <citation type="submission" date="2024-09" db="EMBL/GenBank/DDBJ databases">
        <authorList>
            <person name="Sun Q."/>
            <person name="Mori K."/>
        </authorList>
    </citation>
    <scope>NUCLEOTIDE SEQUENCE [LARGE SCALE GENOMIC DNA]</scope>
    <source>
        <strain evidence="2 3">JCM 4557</strain>
    </source>
</reference>
<sequence>MHARTLMRLTFANPASAVYLGLFGAAVAIATAVTVFSPDPGFIWVWPAFFAFPTLLFAVVVGEAVGGAGEVPTWLLLGGLVACVLAQSLCLGVLVEVLRGRRRGLTQPH</sequence>
<organism evidence="2 3">
    <name type="scientific">Streptomyces noboritoensis</name>
    <dbReference type="NCBI Taxonomy" id="67337"/>
    <lineage>
        <taxon>Bacteria</taxon>
        <taxon>Bacillati</taxon>
        <taxon>Actinomycetota</taxon>
        <taxon>Actinomycetes</taxon>
        <taxon>Kitasatosporales</taxon>
        <taxon>Streptomycetaceae</taxon>
        <taxon>Streptomyces</taxon>
    </lineage>
</organism>
<protein>
    <submittedName>
        <fullName evidence="2">SCO4225 family membrane protein</fullName>
    </submittedName>
</protein>